<dbReference type="NCBIfam" id="TIGR00516">
    <property type="entry name" value="acpS"/>
    <property type="match status" value="1"/>
</dbReference>
<dbReference type="STRING" id="870242.cpu_04100"/>
<keyword evidence="5 8" id="KW-0460">Magnesium</keyword>
<evidence type="ECO:0000256" key="6">
    <source>
        <dbReference type="ARBA" id="ARBA00023098"/>
    </source>
</evidence>
<gene>
    <name evidence="8" type="primary">acpS</name>
    <name evidence="10" type="ORF">cpu_04100</name>
</gene>
<dbReference type="EC" id="2.7.8.7" evidence="8"/>
<keyword evidence="6 8" id="KW-0443">Lipid metabolism</keyword>
<dbReference type="Pfam" id="PF01648">
    <property type="entry name" value="ACPS"/>
    <property type="match status" value="1"/>
</dbReference>
<dbReference type="InterPro" id="IPR004568">
    <property type="entry name" value="Ppantetheine-prot_Trfase_dom"/>
</dbReference>
<evidence type="ECO:0000256" key="3">
    <source>
        <dbReference type="ARBA" id="ARBA00022723"/>
    </source>
</evidence>
<feature type="domain" description="4'-phosphopantetheinyl transferase" evidence="9">
    <location>
        <begin position="4"/>
        <end position="94"/>
    </location>
</feature>
<evidence type="ECO:0000256" key="5">
    <source>
        <dbReference type="ARBA" id="ARBA00022842"/>
    </source>
</evidence>
<dbReference type="InterPro" id="IPR002582">
    <property type="entry name" value="ACPS"/>
</dbReference>
<comment type="similarity">
    <text evidence="8">Belongs to the P-Pant transferase superfamily. AcpS family.</text>
</comment>
<dbReference type="GO" id="GO:0008897">
    <property type="term" value="F:holo-[acyl-carrier-protein] synthase activity"/>
    <property type="evidence" value="ECO:0007669"/>
    <property type="project" value="UniProtKB-UniRule"/>
</dbReference>
<keyword evidence="11" id="KW-1185">Reference proteome</keyword>
<keyword evidence="2 8" id="KW-0808">Transferase</keyword>
<protein>
    <recommendedName>
        <fullName evidence="8">Holo-[acyl-carrier-protein] synthase</fullName>
        <shortName evidence="8">Holo-ACP synthase</shortName>
        <ecNumber evidence="8">2.7.8.7</ecNumber>
    </recommendedName>
    <alternativeName>
        <fullName evidence="8">4'-phosphopantetheinyl transferase AcpS</fullName>
    </alternativeName>
</protein>
<keyword evidence="3 8" id="KW-0479">Metal-binding</keyword>
<dbReference type="OrthoDB" id="517356at2"/>
<sequence>MFSTGIDLVDVLRIKKLHQRFGERFLHKIYTAKELEYAFSLKDPYLRLATRFAAKEAAAKALGTGIGAVNFKDIEVVSGQNGPELLLHRFAAEIFQEKGFTGKSLSLSHEKKVAVAICIMWRG</sequence>
<dbReference type="GO" id="GO:0006633">
    <property type="term" value="P:fatty acid biosynthetic process"/>
    <property type="evidence" value="ECO:0007669"/>
    <property type="project" value="UniProtKB-UniRule"/>
</dbReference>
<keyword evidence="7 8" id="KW-0275">Fatty acid biosynthesis</keyword>
<evidence type="ECO:0000313" key="11">
    <source>
        <dbReference type="Proteomes" id="UP000187485"/>
    </source>
</evidence>
<keyword evidence="1 8" id="KW-0444">Lipid biosynthesis</keyword>
<dbReference type="Proteomes" id="UP000187485">
    <property type="component" value="Unassembled WGS sequence"/>
</dbReference>
<name>A0A1L8CSK0_9THEO</name>
<evidence type="ECO:0000256" key="2">
    <source>
        <dbReference type="ARBA" id="ARBA00022679"/>
    </source>
</evidence>
<dbReference type="SUPFAM" id="SSF56214">
    <property type="entry name" value="4'-phosphopantetheinyl transferase"/>
    <property type="match status" value="1"/>
</dbReference>
<evidence type="ECO:0000256" key="4">
    <source>
        <dbReference type="ARBA" id="ARBA00022832"/>
    </source>
</evidence>
<evidence type="ECO:0000313" key="10">
    <source>
        <dbReference type="EMBL" id="GAV21900.1"/>
    </source>
</evidence>
<dbReference type="AlphaFoldDB" id="A0A1L8CSK0"/>
<dbReference type="Gene3D" id="3.90.470.20">
    <property type="entry name" value="4'-phosphopantetheinyl transferase domain"/>
    <property type="match status" value="1"/>
</dbReference>
<keyword evidence="4 8" id="KW-0276">Fatty acid metabolism</keyword>
<keyword evidence="8" id="KW-0963">Cytoplasm</keyword>
<evidence type="ECO:0000256" key="1">
    <source>
        <dbReference type="ARBA" id="ARBA00022516"/>
    </source>
</evidence>
<organism evidence="10 11">
    <name type="scientific">Carboxydothermus pertinax</name>
    <dbReference type="NCBI Taxonomy" id="870242"/>
    <lineage>
        <taxon>Bacteria</taxon>
        <taxon>Bacillati</taxon>
        <taxon>Bacillota</taxon>
        <taxon>Clostridia</taxon>
        <taxon>Thermoanaerobacterales</taxon>
        <taxon>Thermoanaerobacteraceae</taxon>
        <taxon>Carboxydothermus</taxon>
    </lineage>
</organism>
<dbReference type="GO" id="GO:0000287">
    <property type="term" value="F:magnesium ion binding"/>
    <property type="evidence" value="ECO:0007669"/>
    <property type="project" value="UniProtKB-UniRule"/>
</dbReference>
<comment type="caution">
    <text evidence="10">The sequence shown here is derived from an EMBL/GenBank/DDBJ whole genome shotgun (WGS) entry which is preliminary data.</text>
</comment>
<dbReference type="RefSeq" id="WP_075858337.1">
    <property type="nucleotide sequence ID" value="NZ_BDJK01000006.1"/>
</dbReference>
<dbReference type="InterPro" id="IPR008278">
    <property type="entry name" value="4-PPantetheinyl_Trfase_dom"/>
</dbReference>
<evidence type="ECO:0000259" key="9">
    <source>
        <dbReference type="Pfam" id="PF01648"/>
    </source>
</evidence>
<comment type="catalytic activity">
    <reaction evidence="8">
        <text>apo-[ACP] + CoA = holo-[ACP] + adenosine 3',5'-bisphosphate + H(+)</text>
        <dbReference type="Rhea" id="RHEA:12068"/>
        <dbReference type="Rhea" id="RHEA-COMP:9685"/>
        <dbReference type="Rhea" id="RHEA-COMP:9690"/>
        <dbReference type="ChEBI" id="CHEBI:15378"/>
        <dbReference type="ChEBI" id="CHEBI:29999"/>
        <dbReference type="ChEBI" id="CHEBI:57287"/>
        <dbReference type="ChEBI" id="CHEBI:58343"/>
        <dbReference type="ChEBI" id="CHEBI:64479"/>
        <dbReference type="EC" id="2.7.8.7"/>
    </reaction>
</comment>
<feature type="binding site" evidence="8">
    <location>
        <position position="7"/>
    </location>
    <ligand>
        <name>Mg(2+)</name>
        <dbReference type="ChEBI" id="CHEBI:18420"/>
    </ligand>
</feature>
<proteinExistence type="inferred from homology"/>
<reference evidence="11" key="1">
    <citation type="submission" date="2016-12" db="EMBL/GenBank/DDBJ databases">
        <title>Draft Genome Sequences od Carboxydothermus pertinax and islandicus, Hydrogenogenic Carboxydotrophic Bacteria.</title>
        <authorList>
            <person name="Fukuyama Y."/>
            <person name="Ohmae K."/>
            <person name="Yoneda Y."/>
            <person name="Yoshida T."/>
            <person name="Sako Y."/>
        </authorList>
    </citation>
    <scope>NUCLEOTIDE SEQUENCE [LARGE SCALE GENOMIC DNA]</scope>
    <source>
        <strain evidence="11">Ug1</strain>
    </source>
</reference>
<comment type="function">
    <text evidence="8">Transfers the 4'-phosphopantetheine moiety from coenzyme A to a Ser of acyl-carrier-protein.</text>
</comment>
<comment type="subcellular location">
    <subcellularLocation>
        <location evidence="8">Cytoplasm</location>
    </subcellularLocation>
</comment>
<evidence type="ECO:0000256" key="7">
    <source>
        <dbReference type="ARBA" id="ARBA00023160"/>
    </source>
</evidence>
<accession>A0A1L8CSK0</accession>
<dbReference type="NCBIfam" id="TIGR00556">
    <property type="entry name" value="pantethn_trn"/>
    <property type="match status" value="1"/>
</dbReference>
<dbReference type="HAMAP" id="MF_00101">
    <property type="entry name" value="AcpS"/>
    <property type="match status" value="1"/>
</dbReference>
<comment type="cofactor">
    <cofactor evidence="8">
        <name>Mg(2+)</name>
        <dbReference type="ChEBI" id="CHEBI:18420"/>
    </cofactor>
</comment>
<evidence type="ECO:0000256" key="8">
    <source>
        <dbReference type="HAMAP-Rule" id="MF_00101"/>
    </source>
</evidence>
<feature type="binding site" evidence="8">
    <location>
        <position position="56"/>
    </location>
    <ligand>
        <name>Mg(2+)</name>
        <dbReference type="ChEBI" id="CHEBI:18420"/>
    </ligand>
</feature>
<dbReference type="GO" id="GO:0005737">
    <property type="term" value="C:cytoplasm"/>
    <property type="evidence" value="ECO:0007669"/>
    <property type="project" value="UniProtKB-SubCell"/>
</dbReference>
<dbReference type="InterPro" id="IPR037143">
    <property type="entry name" value="4-PPantetheinyl_Trfase_dom_sf"/>
</dbReference>
<dbReference type="EMBL" id="BDJK01000006">
    <property type="protein sequence ID" value="GAV21900.1"/>
    <property type="molecule type" value="Genomic_DNA"/>
</dbReference>